<dbReference type="VEuPathDB" id="FungiDB:RhiirFUN_003913"/>
<evidence type="ECO:0000256" key="1">
    <source>
        <dbReference type="SAM" id="MobiDB-lite"/>
    </source>
</evidence>
<reference evidence="2 3" key="1">
    <citation type="submission" date="2015-10" db="EMBL/GenBank/DDBJ databases">
        <title>Genome analyses suggest a sexual origin of heterokaryosis in a supposedly ancient asexual fungus.</title>
        <authorList>
            <person name="Ropars J."/>
            <person name="Sedzielewska K."/>
            <person name="Noel J."/>
            <person name="Charron P."/>
            <person name="Farinelli L."/>
            <person name="Marton T."/>
            <person name="Kruger M."/>
            <person name="Pelin A."/>
            <person name="Brachmann A."/>
            <person name="Corradi N."/>
        </authorList>
    </citation>
    <scope>NUCLEOTIDE SEQUENCE [LARGE SCALE GENOMIC DNA]</scope>
    <source>
        <strain evidence="2 3">A4</strain>
    </source>
</reference>
<feature type="compositionally biased region" description="Polar residues" evidence="1">
    <location>
        <begin position="212"/>
        <end position="224"/>
    </location>
</feature>
<dbReference type="Proteomes" id="UP000234323">
    <property type="component" value="Unassembled WGS sequence"/>
</dbReference>
<feature type="region of interest" description="Disordered" evidence="1">
    <location>
        <begin position="1"/>
        <end position="63"/>
    </location>
</feature>
<feature type="compositionally biased region" description="Low complexity" evidence="1">
    <location>
        <begin position="142"/>
        <end position="209"/>
    </location>
</feature>
<dbReference type="AlphaFoldDB" id="A0A2I1HCD8"/>
<keyword evidence="3" id="KW-1185">Reference proteome</keyword>
<accession>A0A2I1HCD8</accession>
<feature type="compositionally biased region" description="Low complexity" evidence="1">
    <location>
        <begin position="30"/>
        <end position="46"/>
    </location>
</feature>
<protein>
    <submittedName>
        <fullName evidence="2">Uncharacterized protein</fullName>
    </submittedName>
</protein>
<dbReference type="VEuPathDB" id="FungiDB:RhiirA1_543442"/>
<dbReference type="VEuPathDB" id="FungiDB:RhiirA1_542362"/>
<evidence type="ECO:0000313" key="2">
    <source>
        <dbReference type="EMBL" id="PKY56542.1"/>
    </source>
</evidence>
<organism evidence="2 3">
    <name type="scientific">Rhizophagus irregularis</name>
    <dbReference type="NCBI Taxonomy" id="588596"/>
    <lineage>
        <taxon>Eukaryota</taxon>
        <taxon>Fungi</taxon>
        <taxon>Fungi incertae sedis</taxon>
        <taxon>Mucoromycota</taxon>
        <taxon>Glomeromycotina</taxon>
        <taxon>Glomeromycetes</taxon>
        <taxon>Glomerales</taxon>
        <taxon>Glomeraceae</taxon>
        <taxon>Rhizophagus</taxon>
    </lineage>
</organism>
<evidence type="ECO:0000313" key="3">
    <source>
        <dbReference type="Proteomes" id="UP000234323"/>
    </source>
</evidence>
<comment type="caution">
    <text evidence="2">The sequence shown here is derived from an EMBL/GenBank/DDBJ whole genome shotgun (WGS) entry which is preliminary data.</text>
</comment>
<gene>
    <name evidence="2" type="ORF">RhiirA4_549280</name>
</gene>
<sequence length="453" mass="49925">MDNDDNKNNNNKTSGKRSLDFNNLKRPKPTTRSSTRSTRSTRSSTSMNIEINEQNNLKDTEANHQTISDASQIETPKKTKIARLDLFRDKDIDDIIFSTNKTTKGSSQAINESSTISSYIPSVVISPPFSIKTTISDKAASDKAASGGKAASGKTASGKTASGKAASDKAASGGKAASGKTASGKVSDKAASGSSKSSSSSVKAVISKESPSDNNAITSSSKVTDQAVSSVELAKLIQINQKTASKLNTIINNQERFEAMLNEQKEQISNIMSALDSHRNIETEVEVKKKGKTKKKDKNSDEFYHDAIKDLSYELFHEHRRLSGKGVSFDYLWDDRIHSQLLAANRVKKGYYIRKVKESLWSTFGINRIMPFKDNFSKQQMRAWKASKNVQQVHEDLYKPSDSDDLSSDTYISLIIKSVFASDKERTNENAIWIQSKVAGETRGFWQVGKMPK</sequence>
<dbReference type="VEuPathDB" id="FungiDB:FUN_017214"/>
<dbReference type="VEuPathDB" id="FungiDB:FUN_025149"/>
<name>A0A2I1HCD8_9GLOM</name>
<dbReference type="VEuPathDB" id="FungiDB:RhiirFUN_005343"/>
<dbReference type="EMBL" id="LLXI01002220">
    <property type="protein sequence ID" value="PKY56542.1"/>
    <property type="molecule type" value="Genomic_DNA"/>
</dbReference>
<proteinExistence type="predicted"/>
<feature type="region of interest" description="Disordered" evidence="1">
    <location>
        <begin position="142"/>
        <end position="224"/>
    </location>
</feature>